<evidence type="ECO:0000256" key="4">
    <source>
        <dbReference type="ARBA" id="ARBA00012801"/>
    </source>
</evidence>
<proteinExistence type="inferred from homology"/>
<feature type="compositionally biased region" description="Basic and acidic residues" evidence="8">
    <location>
        <begin position="238"/>
        <end position="250"/>
    </location>
</feature>
<reference evidence="11 12" key="1">
    <citation type="journal article" date="2018" name="Mol. Biol. Evol.">
        <title>Broad Genomic Sampling Reveals a Smut Pathogenic Ancestry of the Fungal Clade Ustilaginomycotina.</title>
        <authorList>
            <person name="Kijpornyongpan T."/>
            <person name="Mondo S.J."/>
            <person name="Barry K."/>
            <person name="Sandor L."/>
            <person name="Lee J."/>
            <person name="Lipzen A."/>
            <person name="Pangilinan J."/>
            <person name="LaButti K."/>
            <person name="Hainaut M."/>
            <person name="Henrissat B."/>
            <person name="Grigoriev I.V."/>
            <person name="Spatafora J.W."/>
            <person name="Aime M.C."/>
        </authorList>
    </citation>
    <scope>NUCLEOTIDE SEQUENCE [LARGE SCALE GENOMIC DNA]</scope>
    <source>
        <strain evidence="11 12">MCA 5214</strain>
    </source>
</reference>
<sequence>VNAAADSSSSVKITAHQQYHTEGIDADDLSPSPLALFQRWFTHAQQQGVSQPEAMLLSTVDTSVNPPRPSSRVVLLKSILPDKGLTFFSNYDSRKGREIAADPWVSCVFFWDGLHRSVRFLGKATRVPKEESQEYFDSRPVGSRIGAWASPQSSVIAGGREELEQKVRQTEQKFGVPGAAGLTESDKWEGSEDPKIPVPEYWGGYRIDPYEVEFWSGRPNRLHDRFRYTRSADSNKSPAEDQWKIDRLAP</sequence>
<dbReference type="GO" id="GO:0004733">
    <property type="term" value="F:pyridoxamine phosphate oxidase activity"/>
    <property type="evidence" value="ECO:0007669"/>
    <property type="project" value="UniProtKB-EC"/>
</dbReference>
<keyword evidence="6" id="KW-0288">FMN</keyword>
<dbReference type="Gene3D" id="2.30.110.10">
    <property type="entry name" value="Electron Transport, Fmn-binding Protein, Chain A"/>
    <property type="match status" value="1"/>
</dbReference>
<protein>
    <recommendedName>
        <fullName evidence="4">pyridoxal 5'-phosphate synthase</fullName>
        <ecNumber evidence="4">1.4.3.5</ecNumber>
    </recommendedName>
</protein>
<dbReference type="EMBL" id="KZ819670">
    <property type="protein sequence ID" value="PWN26683.1"/>
    <property type="molecule type" value="Genomic_DNA"/>
</dbReference>
<dbReference type="AlphaFoldDB" id="A0A316US30"/>
<evidence type="ECO:0000256" key="8">
    <source>
        <dbReference type="SAM" id="MobiDB-lite"/>
    </source>
</evidence>
<evidence type="ECO:0000256" key="6">
    <source>
        <dbReference type="ARBA" id="ARBA00022643"/>
    </source>
</evidence>
<feature type="non-terminal residue" evidence="11">
    <location>
        <position position="1"/>
    </location>
</feature>
<evidence type="ECO:0000256" key="5">
    <source>
        <dbReference type="ARBA" id="ARBA00022630"/>
    </source>
</evidence>
<dbReference type="UniPathway" id="UPA01068">
    <property type="reaction ID" value="UER00304"/>
</dbReference>
<evidence type="ECO:0000256" key="1">
    <source>
        <dbReference type="ARBA" id="ARBA00001917"/>
    </source>
</evidence>
<dbReference type="STRING" id="1569628.A0A316US30"/>
<evidence type="ECO:0000259" key="9">
    <source>
        <dbReference type="Pfam" id="PF01243"/>
    </source>
</evidence>
<keyword evidence="5" id="KW-0285">Flavoprotein</keyword>
<comment type="pathway">
    <text evidence="3">Cofactor metabolism; pyridoxal 5'-phosphate salvage; pyridoxal 5'-phosphate from pyridoxine 5'-phosphate: step 1/1.</text>
</comment>
<evidence type="ECO:0000313" key="11">
    <source>
        <dbReference type="EMBL" id="PWN26683.1"/>
    </source>
</evidence>
<keyword evidence="12" id="KW-1185">Reference proteome</keyword>
<dbReference type="HAMAP" id="MF_01629">
    <property type="entry name" value="PdxH"/>
    <property type="match status" value="1"/>
</dbReference>
<evidence type="ECO:0000256" key="2">
    <source>
        <dbReference type="ARBA" id="ARBA00004738"/>
    </source>
</evidence>
<evidence type="ECO:0000256" key="7">
    <source>
        <dbReference type="ARBA" id="ARBA00023002"/>
    </source>
</evidence>
<dbReference type="PANTHER" id="PTHR10851">
    <property type="entry name" value="PYRIDOXINE-5-PHOSPHATE OXIDASE"/>
    <property type="match status" value="1"/>
</dbReference>
<dbReference type="InterPro" id="IPR000659">
    <property type="entry name" value="Pyridox_Oxase"/>
</dbReference>
<dbReference type="NCBIfam" id="TIGR00558">
    <property type="entry name" value="pdxH"/>
    <property type="match status" value="1"/>
</dbReference>
<name>A0A316US30_9BASI</name>
<accession>A0A316US30</accession>
<dbReference type="InterPro" id="IPR011576">
    <property type="entry name" value="Pyridox_Oxase_N"/>
</dbReference>
<dbReference type="GO" id="GO:0008615">
    <property type="term" value="P:pyridoxine biosynthetic process"/>
    <property type="evidence" value="ECO:0007669"/>
    <property type="project" value="InterPro"/>
</dbReference>
<dbReference type="NCBIfam" id="NF004231">
    <property type="entry name" value="PRK05679.1"/>
    <property type="match status" value="1"/>
</dbReference>
<dbReference type="EC" id="1.4.3.5" evidence="4"/>
<dbReference type="InterPro" id="IPR019576">
    <property type="entry name" value="Pyridoxamine_oxidase_dimer_C"/>
</dbReference>
<evidence type="ECO:0000256" key="3">
    <source>
        <dbReference type="ARBA" id="ARBA00005037"/>
    </source>
</evidence>
<comment type="cofactor">
    <cofactor evidence="1">
        <name>FMN</name>
        <dbReference type="ChEBI" id="CHEBI:58210"/>
    </cofactor>
</comment>
<dbReference type="GO" id="GO:0010181">
    <property type="term" value="F:FMN binding"/>
    <property type="evidence" value="ECO:0007669"/>
    <property type="project" value="InterPro"/>
</dbReference>
<evidence type="ECO:0000259" key="10">
    <source>
        <dbReference type="Pfam" id="PF10590"/>
    </source>
</evidence>
<comment type="pathway">
    <text evidence="2">Cofactor metabolism; pyridoxal 5'-phosphate salvage; pyridoxal 5'-phosphate from pyridoxamine 5'-phosphate: step 1/1.</text>
</comment>
<dbReference type="RefSeq" id="XP_025361295.1">
    <property type="nucleotide sequence ID" value="XM_025503940.1"/>
</dbReference>
<organism evidence="11 12">
    <name type="scientific">Jaminaea rosea</name>
    <dbReference type="NCBI Taxonomy" id="1569628"/>
    <lineage>
        <taxon>Eukaryota</taxon>
        <taxon>Fungi</taxon>
        <taxon>Dikarya</taxon>
        <taxon>Basidiomycota</taxon>
        <taxon>Ustilaginomycotina</taxon>
        <taxon>Exobasidiomycetes</taxon>
        <taxon>Microstromatales</taxon>
        <taxon>Microstromatales incertae sedis</taxon>
        <taxon>Jaminaea</taxon>
    </lineage>
</organism>
<feature type="domain" description="Pyridoxine 5'-phosphate oxidase dimerisation C-terminal" evidence="10">
    <location>
        <begin position="202"/>
        <end position="250"/>
    </location>
</feature>
<feature type="region of interest" description="Disordered" evidence="8">
    <location>
        <begin position="230"/>
        <end position="250"/>
    </location>
</feature>
<dbReference type="SUPFAM" id="SSF50475">
    <property type="entry name" value="FMN-binding split barrel"/>
    <property type="match status" value="1"/>
</dbReference>
<dbReference type="OrthoDB" id="303614at2759"/>
<keyword evidence="7" id="KW-0560">Oxidoreductase</keyword>
<gene>
    <name evidence="11" type="ORF">BDZ90DRAFT_205488</name>
</gene>
<dbReference type="GeneID" id="37025763"/>
<dbReference type="PANTHER" id="PTHR10851:SF0">
    <property type="entry name" value="PYRIDOXINE-5'-PHOSPHATE OXIDASE"/>
    <property type="match status" value="1"/>
</dbReference>
<dbReference type="InterPro" id="IPR012349">
    <property type="entry name" value="Split_barrel_FMN-bd"/>
</dbReference>
<dbReference type="Proteomes" id="UP000245884">
    <property type="component" value="Unassembled WGS sequence"/>
</dbReference>
<dbReference type="PIRSF" id="PIRSF000190">
    <property type="entry name" value="Pyd_amn-ph_oxd"/>
    <property type="match status" value="1"/>
</dbReference>
<dbReference type="Pfam" id="PF01243">
    <property type="entry name" value="PNPOx_N"/>
    <property type="match status" value="1"/>
</dbReference>
<feature type="domain" description="Pyridoxamine 5'-phosphate oxidase N-terminal" evidence="9">
    <location>
        <begin position="42"/>
        <end position="172"/>
    </location>
</feature>
<feature type="non-terminal residue" evidence="11">
    <location>
        <position position="250"/>
    </location>
</feature>
<evidence type="ECO:0000313" key="12">
    <source>
        <dbReference type="Proteomes" id="UP000245884"/>
    </source>
</evidence>
<dbReference type="Pfam" id="PF10590">
    <property type="entry name" value="PNP_phzG_C"/>
    <property type="match status" value="1"/>
</dbReference>